<dbReference type="GO" id="GO:1990817">
    <property type="term" value="F:poly(A) RNA polymerase activity"/>
    <property type="evidence" value="ECO:0007669"/>
    <property type="project" value="UniProtKB-EC"/>
</dbReference>
<feature type="compositionally biased region" description="Pro residues" evidence="5">
    <location>
        <begin position="479"/>
        <end position="502"/>
    </location>
</feature>
<evidence type="ECO:0000256" key="2">
    <source>
        <dbReference type="ARBA" id="ARBA00012388"/>
    </source>
</evidence>
<keyword evidence="4" id="KW-0460">Magnesium</keyword>
<dbReference type="InterPro" id="IPR002058">
    <property type="entry name" value="PAP_assoc"/>
</dbReference>
<dbReference type="GO" id="GO:0010605">
    <property type="term" value="P:negative regulation of macromolecule metabolic process"/>
    <property type="evidence" value="ECO:0007669"/>
    <property type="project" value="UniProtKB-ARBA"/>
</dbReference>
<reference evidence="8" key="1">
    <citation type="submission" date="2019-01" db="EMBL/GenBank/DDBJ databases">
        <title>Draft genome sequences of three monokaryotic isolates of the white-rot basidiomycete fungus Dichomitus squalens.</title>
        <authorList>
            <consortium name="DOE Joint Genome Institute"/>
            <person name="Lopez S.C."/>
            <person name="Andreopoulos B."/>
            <person name="Pangilinan J."/>
            <person name="Lipzen A."/>
            <person name="Riley R."/>
            <person name="Ahrendt S."/>
            <person name="Ng V."/>
            <person name="Barry K."/>
            <person name="Daum C."/>
            <person name="Grigoriev I.V."/>
            <person name="Hilden K.S."/>
            <person name="Makela M.R."/>
            <person name="de Vries R.P."/>
        </authorList>
    </citation>
    <scope>NUCLEOTIDE SEQUENCE [LARGE SCALE GENOMIC DNA]</scope>
    <source>
        <strain evidence="8">OM18370.1</strain>
    </source>
</reference>
<feature type="domain" description="PAP-associated" evidence="6">
    <location>
        <begin position="307"/>
        <end position="356"/>
    </location>
</feature>
<dbReference type="InterPro" id="IPR043519">
    <property type="entry name" value="NT_sf"/>
</dbReference>
<dbReference type="Proteomes" id="UP000292957">
    <property type="component" value="Unassembled WGS sequence"/>
</dbReference>
<gene>
    <name evidence="8" type="ORF">BD311DRAFT_725306</name>
</gene>
<organism evidence="8">
    <name type="scientific">Dichomitus squalens</name>
    <dbReference type="NCBI Taxonomy" id="114155"/>
    <lineage>
        <taxon>Eukaryota</taxon>
        <taxon>Fungi</taxon>
        <taxon>Dikarya</taxon>
        <taxon>Basidiomycota</taxon>
        <taxon>Agaricomycotina</taxon>
        <taxon>Agaricomycetes</taxon>
        <taxon>Polyporales</taxon>
        <taxon>Polyporaceae</taxon>
        <taxon>Dichomitus</taxon>
    </lineage>
</organism>
<evidence type="ECO:0000256" key="1">
    <source>
        <dbReference type="ARBA" id="ARBA00008593"/>
    </source>
</evidence>
<dbReference type="GO" id="GO:0005730">
    <property type="term" value="C:nucleolus"/>
    <property type="evidence" value="ECO:0007669"/>
    <property type="project" value="TreeGrafter"/>
</dbReference>
<dbReference type="GO" id="GO:0003729">
    <property type="term" value="F:mRNA binding"/>
    <property type="evidence" value="ECO:0007669"/>
    <property type="project" value="TreeGrafter"/>
</dbReference>
<feature type="compositionally biased region" description="Gly residues" evidence="5">
    <location>
        <begin position="543"/>
        <end position="553"/>
    </location>
</feature>
<dbReference type="InterPro" id="IPR045862">
    <property type="entry name" value="Trf4-like"/>
</dbReference>
<dbReference type="Pfam" id="PF03828">
    <property type="entry name" value="PAP_assoc"/>
    <property type="match status" value="1"/>
</dbReference>
<evidence type="ECO:0000256" key="4">
    <source>
        <dbReference type="ARBA" id="ARBA00022842"/>
    </source>
</evidence>
<dbReference type="GO" id="GO:0046872">
    <property type="term" value="F:metal ion binding"/>
    <property type="evidence" value="ECO:0007669"/>
    <property type="project" value="UniProtKB-KW"/>
</dbReference>
<evidence type="ECO:0000259" key="6">
    <source>
        <dbReference type="Pfam" id="PF03828"/>
    </source>
</evidence>
<dbReference type="InterPro" id="IPR054708">
    <property type="entry name" value="MTPAP-like_central"/>
</dbReference>
<keyword evidence="3" id="KW-0479">Metal-binding</keyword>
<dbReference type="AlphaFoldDB" id="A0A4Q9MHE7"/>
<dbReference type="EC" id="2.7.7.19" evidence="2"/>
<feature type="region of interest" description="Disordered" evidence="5">
    <location>
        <begin position="1"/>
        <end position="56"/>
    </location>
</feature>
<dbReference type="OrthoDB" id="273917at2759"/>
<dbReference type="Gene3D" id="3.30.460.10">
    <property type="entry name" value="Beta Polymerase, domain 2"/>
    <property type="match status" value="1"/>
</dbReference>
<dbReference type="Pfam" id="PF22600">
    <property type="entry name" value="MTPAP-like_central"/>
    <property type="match status" value="1"/>
</dbReference>
<evidence type="ECO:0000256" key="3">
    <source>
        <dbReference type="ARBA" id="ARBA00022723"/>
    </source>
</evidence>
<dbReference type="EMBL" id="ML143440">
    <property type="protein sequence ID" value="TBU26795.1"/>
    <property type="molecule type" value="Genomic_DNA"/>
</dbReference>
<evidence type="ECO:0000313" key="8">
    <source>
        <dbReference type="EMBL" id="TBU26795.1"/>
    </source>
</evidence>
<dbReference type="PANTHER" id="PTHR23092">
    <property type="entry name" value="POLY(A) RNA POLYMERASE"/>
    <property type="match status" value="1"/>
</dbReference>
<dbReference type="GO" id="GO:0031499">
    <property type="term" value="C:TRAMP complex"/>
    <property type="evidence" value="ECO:0007669"/>
    <property type="project" value="TreeGrafter"/>
</dbReference>
<evidence type="ECO:0000259" key="7">
    <source>
        <dbReference type="Pfam" id="PF22600"/>
    </source>
</evidence>
<sequence>MDPSTLVAAGPSNIPPPVIKAEPSTQKLPEQKRKRSKRKRNASEAATSVAGDPPAAATNAVVGAQGEAEGEGGLVECEAENEEVWSTPWIDGLGTTSYESKEQRLHDEIVAFFQYISPTPEEAHARAMVIAKVSSLVTRRFPQGAVDTFGSVAQNLYLPDGDTDMVVTMPPQYDDPETKKRTLFQLAALMRNNRVTPHVQVIHRARVPVISFQTVPDLGSLKIDVSLNATDGLKAVPILRSYFDRMPALRHLVLCLKALLSRHGLNSASYGGLSSYALICLAISFLQLNPMGRPKELIDAPVENEGLGVLLMDFLEYYGLRYKYETGVVSPTQGRVLTKEEKGWTNPNHPHALCIECLLHPDNDVGRPTSKVGRIRTLFQESHAALQAYVFGDAPAAYNVLGIVLGVSEATLGHRGLLKDIVTSGRLDRALNEVELSASQPPPYRRPPGQGQYQPYPRHNARPYGGGGDRDWPRYNHLPPRPPPQVSGPAPLPPHHSLPPRPDSGHGQKSRYVAQGPSFGAMRAAATPSTNGNGNDKESRNGTGNGSGGGNGKGQDANPKPNSGSKPNIQTDTKSNSSPGSRSPPRRRRKAH</sequence>
<dbReference type="PANTHER" id="PTHR23092:SF15">
    <property type="entry name" value="INACTIVE NON-CANONICAL POLY(A) RNA POLYMERASE PROTEIN TRF4-2-RELATED"/>
    <property type="match status" value="1"/>
</dbReference>
<feature type="compositionally biased region" description="Polar residues" evidence="5">
    <location>
        <begin position="560"/>
        <end position="574"/>
    </location>
</feature>
<proteinExistence type="inferred from homology"/>
<name>A0A4Q9MHE7_9APHY</name>
<dbReference type="GO" id="GO:0043634">
    <property type="term" value="P:polyadenylation-dependent ncRNA catabolic process"/>
    <property type="evidence" value="ECO:0007669"/>
    <property type="project" value="TreeGrafter"/>
</dbReference>
<dbReference type="SUPFAM" id="SSF81631">
    <property type="entry name" value="PAP/OAS1 substrate-binding domain"/>
    <property type="match status" value="1"/>
</dbReference>
<dbReference type="SUPFAM" id="SSF81301">
    <property type="entry name" value="Nucleotidyltransferase"/>
    <property type="match status" value="1"/>
</dbReference>
<accession>A0A4Q9MHE7</accession>
<dbReference type="GO" id="GO:0031123">
    <property type="term" value="P:RNA 3'-end processing"/>
    <property type="evidence" value="ECO:0007669"/>
    <property type="project" value="TreeGrafter"/>
</dbReference>
<evidence type="ECO:0000256" key="5">
    <source>
        <dbReference type="SAM" id="MobiDB-lite"/>
    </source>
</evidence>
<protein>
    <recommendedName>
        <fullName evidence="2">polynucleotide adenylyltransferase</fullName>
        <ecNumber evidence="2">2.7.7.19</ecNumber>
    </recommendedName>
</protein>
<feature type="region of interest" description="Disordered" evidence="5">
    <location>
        <begin position="436"/>
        <end position="592"/>
    </location>
</feature>
<dbReference type="CDD" id="cd05402">
    <property type="entry name" value="NT_PAP_TUTase"/>
    <property type="match status" value="1"/>
</dbReference>
<feature type="compositionally biased region" description="Low complexity" evidence="5">
    <location>
        <begin position="447"/>
        <end position="458"/>
    </location>
</feature>
<feature type="domain" description="Poly(A) RNA polymerase mitochondrial-like central palm" evidence="7">
    <location>
        <begin position="105"/>
        <end position="242"/>
    </location>
</feature>
<comment type="similarity">
    <text evidence="1">Belongs to the DNA polymerase type-B-like family.</text>
</comment>
<dbReference type="Gene3D" id="1.10.1410.10">
    <property type="match status" value="1"/>
</dbReference>